<sequence>MEDNKAHKPTKKKQNQRFPPKRGQVIINILKGNFGWKMEAGLAQAQQPRSPAATPTLYNSDAEHTLMDGHDPPKMDGLLSGELLFRANVQYITQVLLSQTMEDNMALKPTKKQNQRFPPKRGQVMINILKEIFGRSAAAKRRENGLGGLSSSSTTPAATPSLYNSDDEFKSQEQYRHLPPRRGQIKIKIFKEMFETAASVTTTATSSGESQEDNGGQQQRSTSPNSAGGAATLVGYNSDADVSES</sequence>
<feature type="compositionally biased region" description="Basic and acidic residues" evidence="1">
    <location>
        <begin position="167"/>
        <end position="176"/>
    </location>
</feature>
<reference evidence="3" key="1">
    <citation type="journal article" date="2019" name="Gigascience">
        <title>De novo genome assembly of the endangered Acer yangbiense, a plant species with extremely small populations endemic to Yunnan Province, China.</title>
        <authorList>
            <person name="Yang J."/>
            <person name="Wariss H.M."/>
            <person name="Tao L."/>
            <person name="Zhang R."/>
            <person name="Yun Q."/>
            <person name="Hollingsworth P."/>
            <person name="Dao Z."/>
            <person name="Luo G."/>
            <person name="Guo H."/>
            <person name="Ma Y."/>
            <person name="Sun W."/>
        </authorList>
    </citation>
    <scope>NUCLEOTIDE SEQUENCE [LARGE SCALE GENOMIC DNA]</scope>
    <source>
        <strain evidence="3">cv. Malutang</strain>
    </source>
</reference>
<comment type="caution">
    <text evidence="2">The sequence shown here is derived from an EMBL/GenBank/DDBJ whole genome shotgun (WGS) entry which is preliminary data.</text>
</comment>
<organism evidence="2 3">
    <name type="scientific">Acer yangbiense</name>
    <dbReference type="NCBI Taxonomy" id="1000413"/>
    <lineage>
        <taxon>Eukaryota</taxon>
        <taxon>Viridiplantae</taxon>
        <taxon>Streptophyta</taxon>
        <taxon>Embryophyta</taxon>
        <taxon>Tracheophyta</taxon>
        <taxon>Spermatophyta</taxon>
        <taxon>Magnoliopsida</taxon>
        <taxon>eudicotyledons</taxon>
        <taxon>Gunneridae</taxon>
        <taxon>Pentapetalae</taxon>
        <taxon>rosids</taxon>
        <taxon>malvids</taxon>
        <taxon>Sapindales</taxon>
        <taxon>Sapindaceae</taxon>
        <taxon>Hippocastanoideae</taxon>
        <taxon>Acereae</taxon>
        <taxon>Acer</taxon>
    </lineage>
</organism>
<feature type="region of interest" description="Disordered" evidence="1">
    <location>
        <begin position="1"/>
        <end position="23"/>
    </location>
</feature>
<evidence type="ECO:0000313" key="2">
    <source>
        <dbReference type="EMBL" id="TXG73943.1"/>
    </source>
</evidence>
<feature type="region of interest" description="Disordered" evidence="1">
    <location>
        <begin position="143"/>
        <end position="182"/>
    </location>
</feature>
<keyword evidence="3" id="KW-1185">Reference proteome</keyword>
<proteinExistence type="predicted"/>
<feature type="compositionally biased region" description="Polar residues" evidence="1">
    <location>
        <begin position="213"/>
        <end position="226"/>
    </location>
</feature>
<accession>A0A5C7IXM9</accession>
<dbReference type="AlphaFoldDB" id="A0A5C7IXM9"/>
<feature type="region of interest" description="Disordered" evidence="1">
    <location>
        <begin position="200"/>
        <end position="245"/>
    </location>
</feature>
<gene>
    <name evidence="2" type="ORF">EZV62_002522</name>
</gene>
<dbReference type="OrthoDB" id="10573645at2759"/>
<protein>
    <submittedName>
        <fullName evidence="2">Uncharacterized protein</fullName>
    </submittedName>
</protein>
<dbReference type="PANTHER" id="PTHR37721">
    <property type="entry name" value="OS05G0464200 PROTEIN"/>
    <property type="match status" value="1"/>
</dbReference>
<evidence type="ECO:0000313" key="3">
    <source>
        <dbReference type="Proteomes" id="UP000323000"/>
    </source>
</evidence>
<feature type="compositionally biased region" description="Low complexity" evidence="1">
    <location>
        <begin position="149"/>
        <end position="162"/>
    </location>
</feature>
<dbReference type="EMBL" id="VAHF01000001">
    <property type="protein sequence ID" value="TXG73943.1"/>
    <property type="molecule type" value="Genomic_DNA"/>
</dbReference>
<name>A0A5C7IXM9_9ROSI</name>
<evidence type="ECO:0000256" key="1">
    <source>
        <dbReference type="SAM" id="MobiDB-lite"/>
    </source>
</evidence>
<dbReference type="PANTHER" id="PTHR37721:SF1">
    <property type="entry name" value="OS05G0464200 PROTEIN"/>
    <property type="match status" value="1"/>
</dbReference>
<dbReference type="Proteomes" id="UP000323000">
    <property type="component" value="Chromosome 1"/>
</dbReference>